<evidence type="ECO:0000313" key="1">
    <source>
        <dbReference type="EMBL" id="OIT02367.1"/>
    </source>
</evidence>
<sequence>MVPKSKSSYTMPVHLCFSAIILCFTNGFHHEPRAGEEMQLPFQEHMTQKLQGNENTRAISKKANAMAFVKPVSLMQ</sequence>
<evidence type="ECO:0000313" key="2">
    <source>
        <dbReference type="Proteomes" id="UP000187609"/>
    </source>
</evidence>
<organism evidence="1 2">
    <name type="scientific">Nicotiana attenuata</name>
    <name type="common">Coyote tobacco</name>
    <dbReference type="NCBI Taxonomy" id="49451"/>
    <lineage>
        <taxon>Eukaryota</taxon>
        <taxon>Viridiplantae</taxon>
        <taxon>Streptophyta</taxon>
        <taxon>Embryophyta</taxon>
        <taxon>Tracheophyta</taxon>
        <taxon>Spermatophyta</taxon>
        <taxon>Magnoliopsida</taxon>
        <taxon>eudicotyledons</taxon>
        <taxon>Gunneridae</taxon>
        <taxon>Pentapetalae</taxon>
        <taxon>asterids</taxon>
        <taxon>lamiids</taxon>
        <taxon>Solanales</taxon>
        <taxon>Solanaceae</taxon>
        <taxon>Nicotianoideae</taxon>
        <taxon>Nicotianeae</taxon>
        <taxon>Nicotiana</taxon>
    </lineage>
</organism>
<comment type="caution">
    <text evidence="1">The sequence shown here is derived from an EMBL/GenBank/DDBJ whole genome shotgun (WGS) entry which is preliminary data.</text>
</comment>
<name>A0A1J6IXD8_NICAT</name>
<dbReference type="AlphaFoldDB" id="A0A1J6IXD8"/>
<accession>A0A1J6IXD8</accession>
<gene>
    <name evidence="1" type="ORF">A4A49_00910</name>
</gene>
<proteinExistence type="predicted"/>
<keyword evidence="2" id="KW-1185">Reference proteome</keyword>
<dbReference type="Proteomes" id="UP000187609">
    <property type="component" value="Unassembled WGS sequence"/>
</dbReference>
<protein>
    <submittedName>
        <fullName evidence="1">Uncharacterized protein</fullName>
    </submittedName>
</protein>
<dbReference type="Gramene" id="OIT02367">
    <property type="protein sequence ID" value="OIT02367"/>
    <property type="gene ID" value="A4A49_00910"/>
</dbReference>
<dbReference type="EMBL" id="MJEQ01037188">
    <property type="protein sequence ID" value="OIT02367.1"/>
    <property type="molecule type" value="Genomic_DNA"/>
</dbReference>
<reference evidence="1" key="1">
    <citation type="submission" date="2016-11" db="EMBL/GenBank/DDBJ databases">
        <title>The genome of Nicotiana attenuata.</title>
        <authorList>
            <person name="Xu S."/>
            <person name="Brockmoeller T."/>
            <person name="Gaquerel E."/>
            <person name="Navarro A."/>
            <person name="Kuhl H."/>
            <person name="Gase K."/>
            <person name="Ling Z."/>
            <person name="Zhou W."/>
            <person name="Kreitzer C."/>
            <person name="Stanke M."/>
            <person name="Tang H."/>
            <person name="Lyons E."/>
            <person name="Pandey P."/>
            <person name="Pandey S.P."/>
            <person name="Timmermann B."/>
            <person name="Baldwin I.T."/>
        </authorList>
    </citation>
    <scope>NUCLEOTIDE SEQUENCE [LARGE SCALE GENOMIC DNA]</scope>
    <source>
        <strain evidence="1">UT</strain>
    </source>
</reference>